<dbReference type="GO" id="GO:0006417">
    <property type="term" value="P:regulation of translation"/>
    <property type="evidence" value="ECO:0007669"/>
    <property type="project" value="UniProtKB-KW"/>
</dbReference>
<feature type="compositionally biased region" description="Low complexity" evidence="8">
    <location>
        <begin position="129"/>
        <end position="146"/>
    </location>
</feature>
<dbReference type="InterPro" id="IPR023398">
    <property type="entry name" value="TIF_eIF4e-like"/>
</dbReference>
<reference evidence="9 10" key="1">
    <citation type="journal article" date="2007" name="Nature">
        <title>Evolution of genes and genomes on the Drosophila phylogeny.</title>
        <authorList>
            <consortium name="Drosophila 12 Genomes Consortium"/>
            <person name="Clark A.G."/>
            <person name="Eisen M.B."/>
            <person name="Smith D.R."/>
            <person name="Bergman C.M."/>
            <person name="Oliver B."/>
            <person name="Markow T.A."/>
            <person name="Kaufman T.C."/>
            <person name="Kellis M."/>
            <person name="Gelbart W."/>
            <person name="Iyer V.N."/>
            <person name="Pollard D.A."/>
            <person name="Sackton T.B."/>
            <person name="Larracuente A.M."/>
            <person name="Singh N.D."/>
            <person name="Abad J.P."/>
            <person name="Abt D.N."/>
            <person name="Adryan B."/>
            <person name="Aguade M."/>
            <person name="Akashi H."/>
            <person name="Anderson W.W."/>
            <person name="Aquadro C.F."/>
            <person name="Ardell D.H."/>
            <person name="Arguello R."/>
            <person name="Artieri C.G."/>
            <person name="Barbash D.A."/>
            <person name="Barker D."/>
            <person name="Barsanti P."/>
            <person name="Batterham P."/>
            <person name="Batzoglou S."/>
            <person name="Begun D."/>
            <person name="Bhutkar A."/>
            <person name="Blanco E."/>
            <person name="Bosak S.A."/>
            <person name="Bradley R.K."/>
            <person name="Brand A.D."/>
            <person name="Brent M.R."/>
            <person name="Brooks A.N."/>
            <person name="Brown R.H."/>
            <person name="Butlin R.K."/>
            <person name="Caggese C."/>
            <person name="Calvi B.R."/>
            <person name="Bernardo de Carvalho A."/>
            <person name="Caspi A."/>
            <person name="Castrezana S."/>
            <person name="Celniker S.E."/>
            <person name="Chang J.L."/>
            <person name="Chapple C."/>
            <person name="Chatterji S."/>
            <person name="Chinwalla A."/>
            <person name="Civetta A."/>
            <person name="Clifton S.W."/>
            <person name="Comeron J.M."/>
            <person name="Costello J.C."/>
            <person name="Coyne J.A."/>
            <person name="Daub J."/>
            <person name="David R.G."/>
            <person name="Delcher A.L."/>
            <person name="Delehaunty K."/>
            <person name="Do C.B."/>
            <person name="Ebling H."/>
            <person name="Edwards K."/>
            <person name="Eickbush T."/>
            <person name="Evans J.D."/>
            <person name="Filipski A."/>
            <person name="Findeiss S."/>
            <person name="Freyhult E."/>
            <person name="Fulton L."/>
            <person name="Fulton R."/>
            <person name="Garcia A.C."/>
            <person name="Gardiner A."/>
            <person name="Garfield D.A."/>
            <person name="Garvin B.E."/>
            <person name="Gibson G."/>
            <person name="Gilbert D."/>
            <person name="Gnerre S."/>
            <person name="Godfrey J."/>
            <person name="Good R."/>
            <person name="Gotea V."/>
            <person name="Gravely B."/>
            <person name="Greenberg A.J."/>
            <person name="Griffiths-Jones S."/>
            <person name="Gross S."/>
            <person name="Guigo R."/>
            <person name="Gustafson E.A."/>
            <person name="Haerty W."/>
            <person name="Hahn M.W."/>
            <person name="Halligan D.L."/>
            <person name="Halpern A.L."/>
            <person name="Halter G.M."/>
            <person name="Han M.V."/>
            <person name="Heger A."/>
            <person name="Hillier L."/>
            <person name="Hinrichs A.S."/>
            <person name="Holmes I."/>
            <person name="Hoskins R.A."/>
            <person name="Hubisz M.J."/>
            <person name="Hultmark D."/>
            <person name="Huntley M.A."/>
            <person name="Jaffe D.B."/>
            <person name="Jagadeeshan S."/>
            <person name="Jeck W.R."/>
            <person name="Johnson J."/>
            <person name="Jones C.D."/>
            <person name="Jordan W.C."/>
            <person name="Karpen G.H."/>
            <person name="Kataoka E."/>
            <person name="Keightley P.D."/>
            <person name="Kheradpour P."/>
            <person name="Kirkness E.F."/>
            <person name="Koerich L.B."/>
            <person name="Kristiansen K."/>
            <person name="Kudrna D."/>
            <person name="Kulathinal R.J."/>
            <person name="Kumar S."/>
            <person name="Kwok R."/>
            <person name="Lander E."/>
            <person name="Langley C.H."/>
            <person name="Lapoint R."/>
            <person name="Lazzaro B.P."/>
            <person name="Lee S.J."/>
            <person name="Levesque L."/>
            <person name="Li R."/>
            <person name="Lin C.F."/>
            <person name="Lin M.F."/>
            <person name="Lindblad-Toh K."/>
            <person name="Llopart A."/>
            <person name="Long M."/>
            <person name="Low L."/>
            <person name="Lozovsky E."/>
            <person name="Lu J."/>
            <person name="Luo M."/>
            <person name="Machado C.A."/>
            <person name="Makalowski W."/>
            <person name="Marzo M."/>
            <person name="Matsuda M."/>
            <person name="Matzkin L."/>
            <person name="McAllister B."/>
            <person name="McBride C.S."/>
            <person name="McKernan B."/>
            <person name="McKernan K."/>
            <person name="Mendez-Lago M."/>
            <person name="Minx P."/>
            <person name="Mollenhauer M.U."/>
            <person name="Montooth K."/>
            <person name="Mount S.M."/>
            <person name="Mu X."/>
            <person name="Myers E."/>
            <person name="Negre B."/>
            <person name="Newfeld S."/>
            <person name="Nielsen R."/>
            <person name="Noor M.A."/>
            <person name="O'Grady P."/>
            <person name="Pachter L."/>
            <person name="Papaceit M."/>
            <person name="Parisi M.J."/>
            <person name="Parisi M."/>
            <person name="Parts L."/>
            <person name="Pedersen J.S."/>
            <person name="Pesole G."/>
            <person name="Phillippy A.M."/>
            <person name="Ponting C.P."/>
            <person name="Pop M."/>
            <person name="Porcelli D."/>
            <person name="Powell J.R."/>
            <person name="Prohaska S."/>
            <person name="Pruitt K."/>
            <person name="Puig M."/>
            <person name="Quesneville H."/>
            <person name="Ram K.R."/>
            <person name="Rand D."/>
            <person name="Rasmussen M.D."/>
            <person name="Reed L.K."/>
            <person name="Reenan R."/>
            <person name="Reily A."/>
            <person name="Remington K.A."/>
            <person name="Rieger T.T."/>
            <person name="Ritchie M.G."/>
            <person name="Robin C."/>
            <person name="Rogers Y.H."/>
            <person name="Rohde C."/>
            <person name="Rozas J."/>
            <person name="Rubenfield M.J."/>
            <person name="Ruiz A."/>
            <person name="Russo S."/>
            <person name="Salzberg S.L."/>
            <person name="Sanchez-Gracia A."/>
            <person name="Saranga D.J."/>
            <person name="Sato H."/>
            <person name="Schaeffer S.W."/>
            <person name="Schatz M.C."/>
            <person name="Schlenke T."/>
            <person name="Schwartz R."/>
            <person name="Segarra C."/>
            <person name="Singh R.S."/>
            <person name="Sirot L."/>
            <person name="Sirota M."/>
            <person name="Sisneros N.B."/>
            <person name="Smith C.D."/>
            <person name="Smith T.F."/>
            <person name="Spieth J."/>
            <person name="Stage D.E."/>
            <person name="Stark A."/>
            <person name="Stephan W."/>
            <person name="Strausberg R.L."/>
            <person name="Strempel S."/>
            <person name="Sturgill D."/>
            <person name="Sutton G."/>
            <person name="Sutton G.G."/>
            <person name="Tao W."/>
            <person name="Teichmann S."/>
            <person name="Tobari Y.N."/>
            <person name="Tomimura Y."/>
            <person name="Tsolas J.M."/>
            <person name="Valente V.L."/>
            <person name="Venter E."/>
            <person name="Venter J.C."/>
            <person name="Vicario S."/>
            <person name="Vieira F.G."/>
            <person name="Vilella A.J."/>
            <person name="Villasante A."/>
            <person name="Walenz B."/>
            <person name="Wang J."/>
            <person name="Wasserman M."/>
            <person name="Watts T."/>
            <person name="Wilson D."/>
            <person name="Wilson R.K."/>
            <person name="Wing R.A."/>
            <person name="Wolfner M.F."/>
            <person name="Wong A."/>
            <person name="Wong G.K."/>
            <person name="Wu C.I."/>
            <person name="Wu G."/>
            <person name="Yamamoto D."/>
            <person name="Yang H.P."/>
            <person name="Yang S.P."/>
            <person name="Yorke J.A."/>
            <person name="Yoshida K."/>
            <person name="Zdobnov E."/>
            <person name="Zhang P."/>
            <person name="Zhang Y."/>
            <person name="Zimin A.V."/>
            <person name="Baldwin J."/>
            <person name="Abdouelleil A."/>
            <person name="Abdulkadir J."/>
            <person name="Abebe A."/>
            <person name="Abera B."/>
            <person name="Abreu J."/>
            <person name="Acer S.C."/>
            <person name="Aftuck L."/>
            <person name="Alexander A."/>
            <person name="An P."/>
            <person name="Anderson E."/>
            <person name="Anderson S."/>
            <person name="Arachi H."/>
            <person name="Azer M."/>
            <person name="Bachantsang P."/>
            <person name="Barry A."/>
            <person name="Bayul T."/>
            <person name="Berlin A."/>
            <person name="Bessette D."/>
            <person name="Bloom T."/>
            <person name="Blye J."/>
            <person name="Boguslavskiy L."/>
            <person name="Bonnet C."/>
            <person name="Boukhgalter B."/>
            <person name="Bourzgui I."/>
            <person name="Brown A."/>
            <person name="Cahill P."/>
            <person name="Channer S."/>
            <person name="Cheshatsang Y."/>
            <person name="Chuda L."/>
            <person name="Citroen M."/>
            <person name="Collymore A."/>
            <person name="Cooke P."/>
            <person name="Costello M."/>
            <person name="D'Aco K."/>
            <person name="Daza R."/>
            <person name="De Haan G."/>
            <person name="DeGray S."/>
            <person name="DeMaso C."/>
            <person name="Dhargay N."/>
            <person name="Dooley K."/>
            <person name="Dooley E."/>
            <person name="Doricent M."/>
            <person name="Dorje P."/>
            <person name="Dorjee K."/>
            <person name="Dupes A."/>
            <person name="Elong R."/>
            <person name="Falk J."/>
            <person name="Farina A."/>
            <person name="Faro S."/>
            <person name="Ferguson D."/>
            <person name="Fisher S."/>
            <person name="Foley C.D."/>
            <person name="Franke A."/>
            <person name="Friedrich D."/>
            <person name="Gadbois L."/>
            <person name="Gearin G."/>
            <person name="Gearin C.R."/>
            <person name="Giannoukos G."/>
            <person name="Goode T."/>
            <person name="Graham J."/>
            <person name="Grandbois E."/>
            <person name="Grewal S."/>
            <person name="Gyaltsen K."/>
            <person name="Hafez N."/>
            <person name="Hagos B."/>
            <person name="Hall J."/>
            <person name="Henson C."/>
            <person name="Hollinger A."/>
            <person name="Honan T."/>
            <person name="Huard M.D."/>
            <person name="Hughes L."/>
            <person name="Hurhula B."/>
            <person name="Husby M.E."/>
            <person name="Kamat A."/>
            <person name="Kanga B."/>
            <person name="Kashin S."/>
            <person name="Khazanovich D."/>
            <person name="Kisner P."/>
            <person name="Lance K."/>
            <person name="Lara M."/>
            <person name="Lee W."/>
            <person name="Lennon N."/>
            <person name="Letendre F."/>
            <person name="LeVine R."/>
            <person name="Lipovsky A."/>
            <person name="Liu X."/>
            <person name="Liu J."/>
            <person name="Liu S."/>
            <person name="Lokyitsang T."/>
            <person name="Lokyitsang Y."/>
            <person name="Lubonja R."/>
            <person name="Lui A."/>
            <person name="MacDonald P."/>
            <person name="Magnisalis V."/>
            <person name="Maru K."/>
            <person name="Matthews C."/>
            <person name="McCusker W."/>
            <person name="McDonough S."/>
            <person name="Mehta T."/>
            <person name="Meldrim J."/>
            <person name="Meneus L."/>
            <person name="Mihai O."/>
            <person name="Mihalev A."/>
            <person name="Mihova T."/>
            <person name="Mittelman R."/>
            <person name="Mlenga V."/>
            <person name="Montmayeur A."/>
            <person name="Mulrain L."/>
            <person name="Navidi A."/>
            <person name="Naylor J."/>
            <person name="Negash T."/>
            <person name="Nguyen T."/>
            <person name="Nguyen N."/>
            <person name="Nicol R."/>
            <person name="Norbu C."/>
            <person name="Norbu N."/>
            <person name="Novod N."/>
            <person name="O'Neill B."/>
            <person name="Osman S."/>
            <person name="Markiewicz E."/>
            <person name="Oyono O.L."/>
            <person name="Patti C."/>
            <person name="Phunkhang P."/>
            <person name="Pierre F."/>
            <person name="Priest M."/>
            <person name="Raghuraman S."/>
            <person name="Rege F."/>
            <person name="Reyes R."/>
            <person name="Rise C."/>
            <person name="Rogov P."/>
            <person name="Ross K."/>
            <person name="Ryan E."/>
            <person name="Settipalli S."/>
            <person name="Shea T."/>
            <person name="Sherpa N."/>
            <person name="Shi L."/>
            <person name="Shih D."/>
            <person name="Sparrow T."/>
            <person name="Spaulding J."/>
            <person name="Stalker J."/>
            <person name="Stange-Thomann N."/>
            <person name="Stavropoulos S."/>
            <person name="Stone C."/>
            <person name="Strader C."/>
            <person name="Tesfaye S."/>
            <person name="Thomson T."/>
            <person name="Thoulutsang Y."/>
            <person name="Thoulutsang D."/>
            <person name="Topham K."/>
            <person name="Topping I."/>
            <person name="Tsamla T."/>
            <person name="Vassiliev H."/>
            <person name="Vo A."/>
            <person name="Wangchuk T."/>
            <person name="Wangdi T."/>
            <person name="Weiand M."/>
            <person name="Wilkinson J."/>
            <person name="Wilson A."/>
            <person name="Yadav S."/>
            <person name="Young G."/>
            <person name="Yu Q."/>
            <person name="Zembek L."/>
            <person name="Zhong D."/>
            <person name="Zimmer A."/>
            <person name="Zwirko Z."/>
            <person name="Jaffe D.B."/>
            <person name="Alvarez P."/>
            <person name="Brockman W."/>
            <person name="Butler J."/>
            <person name="Chin C."/>
            <person name="Gnerre S."/>
            <person name="Grabherr M."/>
            <person name="Kleber M."/>
            <person name="Mauceli E."/>
            <person name="MacCallum I."/>
        </authorList>
    </citation>
    <scope>NUCLEOTIDE SEQUENCE [LARGE SCALE GENOMIC DNA]</scope>
    <source>
        <strain evidence="10">Tucson 14024-0371.13</strain>
    </source>
</reference>
<keyword evidence="2 7" id="KW-0396">Initiation factor</keyword>
<dbReference type="FunFam" id="3.30.760.10:FF:000010">
    <property type="entry name" value="Eukaryotic translation initiation factor 4E1"/>
    <property type="match status" value="1"/>
</dbReference>
<feature type="compositionally biased region" description="Low complexity" evidence="8">
    <location>
        <begin position="66"/>
        <end position="79"/>
    </location>
</feature>
<evidence type="ECO:0000256" key="8">
    <source>
        <dbReference type="SAM" id="MobiDB-lite"/>
    </source>
</evidence>
<dbReference type="AlphaFoldDB" id="A0A0P8Y4X8"/>
<dbReference type="GeneID" id="6504700"/>
<dbReference type="Gene3D" id="3.30.760.10">
    <property type="entry name" value="RNA Cap, Translation Initiation Factor Eif4e"/>
    <property type="match status" value="1"/>
</dbReference>
<evidence type="ECO:0000256" key="4">
    <source>
        <dbReference type="ARBA" id="ARBA00022884"/>
    </source>
</evidence>
<accession>A0A0P8Y4X8</accession>
<sequence>MMYKLYMSVAMFPNNFYKMKNFANPKTMFKSCSSGSNNNNNNNKDDEVATESLKGKASGPSQSGPAGVAGATVAAAGVAPKEKAQKNGNAKKVAIPSTPSVTPATPDNQSNAKQGKNNKKNKLSKKLLKNQPPRSPSVSSNASVSSKDNKKPNNKDNNQQKTANNKTASVKDNNKNVPEKKVMMPEKKTQLPPPPPPLEIKTLPMPVPMPVPMPIPSQDISQEVAQELSKELPKMDSNQVAVPDEMIMPIEMAVEIEPPSDAVSELGDMVPLQQPAPIPMPINEPREPHHPLNSRWTLWYLENDRSKTWEDMLHEVTSFDTVENFWSLVNHIKPPSEIKMGSDYCLFKKGIRPMWEDEANVHGGRWVISLNKNTKSDLDNFWLDTMLCLIGESCEHSDELCGAVVNIRGKSNKISIWTADGGNEAAALEIGRKLREGLRMESAYVLQYQLHKDTMVKQGSTVKSIYTL</sequence>
<feature type="compositionally biased region" description="Basic residues" evidence="8">
    <location>
        <begin position="116"/>
        <end position="128"/>
    </location>
</feature>
<keyword evidence="3" id="KW-0810">Translation regulation</keyword>
<evidence type="ECO:0000256" key="5">
    <source>
        <dbReference type="ARBA" id="ARBA00022917"/>
    </source>
</evidence>
<evidence type="ECO:0000256" key="3">
    <source>
        <dbReference type="ARBA" id="ARBA00022845"/>
    </source>
</evidence>
<keyword evidence="4 7" id="KW-0694">RNA-binding</keyword>
<keyword evidence="10" id="KW-1185">Reference proteome</keyword>
<evidence type="ECO:0000256" key="1">
    <source>
        <dbReference type="ARBA" id="ARBA00009860"/>
    </source>
</evidence>
<dbReference type="STRING" id="7217.A0A0P8Y4X8"/>
<proteinExistence type="inferred from homology"/>
<name>A0A0P8Y4X8_DROAN</name>
<dbReference type="SUPFAM" id="SSF55418">
    <property type="entry name" value="eIF4e-like"/>
    <property type="match status" value="1"/>
</dbReference>
<dbReference type="Proteomes" id="UP000007801">
    <property type="component" value="Unassembled WGS sequence"/>
</dbReference>
<protein>
    <recommendedName>
        <fullName evidence="6">eIF-4F 25 kDa subunit</fullName>
    </recommendedName>
</protein>
<dbReference type="EMBL" id="CH902632">
    <property type="protein sequence ID" value="KPU74090.1"/>
    <property type="molecule type" value="Genomic_DNA"/>
</dbReference>
<dbReference type="OrthoDB" id="590761at2759"/>
<dbReference type="GO" id="GO:0000340">
    <property type="term" value="F:RNA 7-methylguanosine cap binding"/>
    <property type="evidence" value="ECO:0007669"/>
    <property type="project" value="UniProtKB-ARBA"/>
</dbReference>
<dbReference type="PANTHER" id="PTHR11960">
    <property type="entry name" value="EUKARYOTIC TRANSLATION INITIATION FACTOR 4E RELATED"/>
    <property type="match status" value="1"/>
</dbReference>
<dbReference type="PROSITE" id="PS00813">
    <property type="entry name" value="IF4E"/>
    <property type="match status" value="1"/>
</dbReference>
<dbReference type="PANTHER" id="PTHR11960:SF8">
    <property type="entry name" value="EUKARYOTIC TRANSLATION INITIATION FACTOR 4E1-RELATED"/>
    <property type="match status" value="1"/>
</dbReference>
<evidence type="ECO:0000313" key="9">
    <source>
        <dbReference type="EMBL" id="KPU74090.1"/>
    </source>
</evidence>
<evidence type="ECO:0000313" key="10">
    <source>
        <dbReference type="Proteomes" id="UP000007801"/>
    </source>
</evidence>
<dbReference type="FunCoup" id="A0A0P8Y4X8">
    <property type="interactions" value="1009"/>
</dbReference>
<dbReference type="SMR" id="A0A0P8Y4X8"/>
<feature type="compositionally biased region" description="Basic and acidic residues" evidence="8">
    <location>
        <begin position="172"/>
        <end position="189"/>
    </location>
</feature>
<feature type="compositionally biased region" description="Polar residues" evidence="8">
    <location>
        <begin position="162"/>
        <end position="171"/>
    </location>
</feature>
<feature type="region of interest" description="Disordered" evidence="8">
    <location>
        <begin position="32"/>
        <end position="197"/>
    </location>
</feature>
<organism evidence="9 10">
    <name type="scientific">Drosophila ananassae</name>
    <name type="common">Fruit fly</name>
    <dbReference type="NCBI Taxonomy" id="7217"/>
    <lineage>
        <taxon>Eukaryota</taxon>
        <taxon>Metazoa</taxon>
        <taxon>Ecdysozoa</taxon>
        <taxon>Arthropoda</taxon>
        <taxon>Hexapoda</taxon>
        <taxon>Insecta</taxon>
        <taxon>Pterygota</taxon>
        <taxon>Neoptera</taxon>
        <taxon>Endopterygota</taxon>
        <taxon>Diptera</taxon>
        <taxon>Brachycera</taxon>
        <taxon>Muscomorpha</taxon>
        <taxon>Ephydroidea</taxon>
        <taxon>Drosophilidae</taxon>
        <taxon>Drosophila</taxon>
        <taxon>Sophophora</taxon>
    </lineage>
</organism>
<feature type="compositionally biased region" description="Polar residues" evidence="8">
    <location>
        <begin position="97"/>
        <end position="107"/>
    </location>
</feature>
<dbReference type="GO" id="GO:0003743">
    <property type="term" value="F:translation initiation factor activity"/>
    <property type="evidence" value="ECO:0007669"/>
    <property type="project" value="UniProtKB-KW"/>
</dbReference>
<comment type="similarity">
    <text evidence="1 7">Belongs to the eukaryotic initiation factor 4E family.</text>
</comment>
<gene>
    <name evidence="9" type="primary">Dana\GF22031</name>
    <name evidence="9" type="synonym">dana_GLEANR_6023</name>
    <name evidence="9" type="synonym">eIF4E-7</name>
    <name evidence="9" type="ORF">GF22031</name>
</gene>
<evidence type="ECO:0000256" key="7">
    <source>
        <dbReference type="RuleBase" id="RU004374"/>
    </source>
</evidence>
<evidence type="ECO:0000256" key="2">
    <source>
        <dbReference type="ARBA" id="ARBA00022540"/>
    </source>
</evidence>
<dbReference type="GO" id="GO:0016281">
    <property type="term" value="C:eukaryotic translation initiation factor 4F complex"/>
    <property type="evidence" value="ECO:0007669"/>
    <property type="project" value="TreeGrafter"/>
</dbReference>
<dbReference type="CTD" id="31059"/>
<dbReference type="Pfam" id="PF01652">
    <property type="entry name" value="IF4E"/>
    <property type="match status" value="1"/>
</dbReference>
<dbReference type="InterPro" id="IPR001040">
    <property type="entry name" value="TIF_eIF_4E"/>
</dbReference>
<dbReference type="InterPro" id="IPR019770">
    <property type="entry name" value="TIF_eIF_4E_CS"/>
</dbReference>
<dbReference type="eggNOG" id="KOG1670">
    <property type="taxonomic scope" value="Eukaryota"/>
</dbReference>
<evidence type="ECO:0000256" key="6">
    <source>
        <dbReference type="ARBA" id="ARBA00032656"/>
    </source>
</evidence>
<keyword evidence="5 7" id="KW-0648">Protein biosynthesis</keyword>
<dbReference type="InParanoid" id="A0A0P8Y4X8"/>